<gene>
    <name evidence="1" type="ORF">BDY19DRAFT_903634</name>
</gene>
<dbReference type="EMBL" id="MU274903">
    <property type="protein sequence ID" value="KAI0092911.1"/>
    <property type="molecule type" value="Genomic_DNA"/>
</dbReference>
<reference evidence="1" key="1">
    <citation type="journal article" date="2021" name="Environ. Microbiol.">
        <title>Gene family expansions and transcriptome signatures uncover fungal adaptations to wood decay.</title>
        <authorList>
            <person name="Hage H."/>
            <person name="Miyauchi S."/>
            <person name="Viragh M."/>
            <person name="Drula E."/>
            <person name="Min B."/>
            <person name="Chaduli D."/>
            <person name="Navarro D."/>
            <person name="Favel A."/>
            <person name="Norest M."/>
            <person name="Lesage-Meessen L."/>
            <person name="Balint B."/>
            <person name="Merenyi Z."/>
            <person name="de Eugenio L."/>
            <person name="Morin E."/>
            <person name="Martinez A.T."/>
            <person name="Baldrian P."/>
            <person name="Stursova M."/>
            <person name="Martinez M.J."/>
            <person name="Novotny C."/>
            <person name="Magnuson J.K."/>
            <person name="Spatafora J.W."/>
            <person name="Maurice S."/>
            <person name="Pangilinan J."/>
            <person name="Andreopoulos W."/>
            <person name="LaButti K."/>
            <person name="Hundley H."/>
            <person name="Na H."/>
            <person name="Kuo A."/>
            <person name="Barry K."/>
            <person name="Lipzen A."/>
            <person name="Henrissat B."/>
            <person name="Riley R."/>
            <person name="Ahrendt S."/>
            <person name="Nagy L.G."/>
            <person name="Grigoriev I.V."/>
            <person name="Martin F."/>
            <person name="Rosso M.N."/>
        </authorList>
    </citation>
    <scope>NUCLEOTIDE SEQUENCE</scope>
    <source>
        <strain evidence="1">CBS 384.51</strain>
    </source>
</reference>
<protein>
    <submittedName>
        <fullName evidence="1">Uncharacterized protein</fullName>
    </submittedName>
</protein>
<sequence>MSNAYRLLPMHPLWQIKQVINIGGMRRVDRCCYFGSRSSPDLWCTFMSLVLWISIHVCGIEGLLAYMDDNFAFDPEPELHFYEPYNTFFPHKQVAVLDLWDYLNIPHTCAKQLYDRTLTIIGFSVDSDLMVISLPTESTDLLVSAIRDFVNNASGRRFWSAHDEGLGFMANRPVAPDAVEDNIFWYEALTVLSALRWSASLPERFSRVAIFTDNLNTVQMFDSFRSREPYTFILLAAIEILIEHHIDLCVWHIPGEQNIIADALSRQLLSVIAQYAPWLHISSFEPPHVTSGLPI</sequence>
<keyword evidence="2" id="KW-1185">Reference proteome</keyword>
<accession>A0ACB8UF62</accession>
<proteinExistence type="predicted"/>
<dbReference type="Proteomes" id="UP001055072">
    <property type="component" value="Unassembled WGS sequence"/>
</dbReference>
<comment type="caution">
    <text evidence="1">The sequence shown here is derived from an EMBL/GenBank/DDBJ whole genome shotgun (WGS) entry which is preliminary data.</text>
</comment>
<name>A0ACB8UF62_9APHY</name>
<organism evidence="1 2">
    <name type="scientific">Irpex rosettiformis</name>
    <dbReference type="NCBI Taxonomy" id="378272"/>
    <lineage>
        <taxon>Eukaryota</taxon>
        <taxon>Fungi</taxon>
        <taxon>Dikarya</taxon>
        <taxon>Basidiomycota</taxon>
        <taxon>Agaricomycotina</taxon>
        <taxon>Agaricomycetes</taxon>
        <taxon>Polyporales</taxon>
        <taxon>Irpicaceae</taxon>
        <taxon>Irpex</taxon>
    </lineage>
</organism>
<evidence type="ECO:0000313" key="1">
    <source>
        <dbReference type="EMBL" id="KAI0092911.1"/>
    </source>
</evidence>
<evidence type="ECO:0000313" key="2">
    <source>
        <dbReference type="Proteomes" id="UP001055072"/>
    </source>
</evidence>